<evidence type="ECO:0000313" key="2">
    <source>
        <dbReference type="Proteomes" id="UP000216101"/>
    </source>
</evidence>
<dbReference type="EMBL" id="NHNI01000001">
    <property type="protein sequence ID" value="OZY85734.1"/>
    <property type="molecule type" value="Genomic_DNA"/>
</dbReference>
<organism evidence="1 2">
    <name type="scientific">Cellvibrio mixtus</name>
    <dbReference type="NCBI Taxonomy" id="39650"/>
    <lineage>
        <taxon>Bacteria</taxon>
        <taxon>Pseudomonadati</taxon>
        <taxon>Pseudomonadota</taxon>
        <taxon>Gammaproteobacteria</taxon>
        <taxon>Cellvibrionales</taxon>
        <taxon>Cellvibrionaceae</taxon>
        <taxon>Cellvibrio</taxon>
    </lineage>
</organism>
<protein>
    <submittedName>
        <fullName evidence="1">Uncharacterized protein</fullName>
    </submittedName>
</protein>
<comment type="caution">
    <text evidence="1">The sequence shown here is derived from an EMBL/GenBank/DDBJ whole genome shotgun (WGS) entry which is preliminary data.</text>
</comment>
<dbReference type="RefSeq" id="WP_094983580.1">
    <property type="nucleotide sequence ID" value="NZ_NHNI01000001.1"/>
</dbReference>
<keyword evidence="2" id="KW-1185">Reference proteome</keyword>
<reference evidence="2" key="1">
    <citation type="submission" date="2017-05" db="EMBL/GenBank/DDBJ databases">
        <authorList>
            <person name="Barney B.M."/>
        </authorList>
    </citation>
    <scope>NUCLEOTIDE SEQUENCE [LARGE SCALE GENOMIC DNA]</scope>
    <source>
        <strain evidence="2">PSBB022</strain>
    </source>
</reference>
<proteinExistence type="predicted"/>
<gene>
    <name evidence="1" type="ORF">CBP51_01395</name>
</gene>
<evidence type="ECO:0000313" key="1">
    <source>
        <dbReference type="EMBL" id="OZY85734.1"/>
    </source>
</evidence>
<accession>A0A266Q774</accession>
<dbReference type="AlphaFoldDB" id="A0A266Q774"/>
<name>A0A266Q774_9GAMM</name>
<dbReference type="Proteomes" id="UP000216101">
    <property type="component" value="Unassembled WGS sequence"/>
</dbReference>
<sequence>MNNHDKLQVQNFLNSISPWRQAYGDAVFSYIAVKKNEKFYLLSGRIFLGPNLSGTYPPKQFETKSIAAGFFNITDITNSYEEFITQICEKKCIILDKKELIILVEADLDLDLDAYFNSFHLDHTVTGKRISHLRISGRNNNALLTQPELDWELKAAETPFDSINDLMTEYWLGSNQYGQVSIEVFAHNIVEINTNSELTNDIAQPKIILAANLDKKLCKIGYRIILNGIVSSRGSLGLDDLEWIEDGKACYGSAQVKIPVGAVMHCVAIYAGEAQHQYWLADPKNLPNSRRSLLEESDKDLKVLRDYLFEEIKPRKNSRDFEFGIANLMWLLGFSVVQPGAVQRTTESVDVIATSNNGYVLLIECTIGLLKAESKLATLIARTESMKRRLQNGHSHLKIYPVIVTAMTKDDVKADLKTAVEHKVIVITKEYLYQMLDQTVATTNPDLFVERLINIQSSFNQ</sequence>